<dbReference type="Proteomes" id="UP000315636">
    <property type="component" value="Unassembled WGS sequence"/>
</dbReference>
<reference evidence="7 8" key="1">
    <citation type="submission" date="2017-05" db="EMBL/GenBank/DDBJ databases">
        <authorList>
            <person name="Varghese N."/>
            <person name="Submissions S."/>
        </authorList>
    </citation>
    <scope>NUCLEOTIDE SEQUENCE [LARGE SCALE GENOMIC DNA]</scope>
    <source>
        <strain evidence="7 8">DSM 45474</strain>
    </source>
</reference>
<comment type="similarity">
    <text evidence="2">Belongs to the glycosyl hydrolase 3 family.</text>
</comment>
<dbReference type="GO" id="GO:0009254">
    <property type="term" value="P:peptidoglycan turnover"/>
    <property type="evidence" value="ECO:0007669"/>
    <property type="project" value="TreeGrafter"/>
</dbReference>
<dbReference type="Gene3D" id="3.20.20.300">
    <property type="entry name" value="Glycoside hydrolase, family 3, N-terminal domain"/>
    <property type="match status" value="1"/>
</dbReference>
<name>A0A521CKI5_9BACL</name>
<dbReference type="SUPFAM" id="SSF52279">
    <property type="entry name" value="Beta-D-glucan exohydrolase, C-terminal domain"/>
    <property type="match status" value="1"/>
</dbReference>
<keyword evidence="8" id="KW-1185">Reference proteome</keyword>
<dbReference type="Pfam" id="PF00933">
    <property type="entry name" value="Glyco_hydro_3"/>
    <property type="match status" value="1"/>
</dbReference>
<dbReference type="EC" id="3.2.1.52" evidence="3"/>
<dbReference type="PANTHER" id="PTHR30480">
    <property type="entry name" value="BETA-HEXOSAMINIDASE-RELATED"/>
    <property type="match status" value="1"/>
</dbReference>
<sequence>MAPVLRGFMILTLVLMVMMFPSSVKFSSVDLQDKAEIEQAIDEKIEKMTLKEKVGQMFIVGFHNGGQPAFQMNRQIRTLIRDEKVGGVILFDRNIQSPSQVGKLTNKMQQLALSVSPQIPLFVSVDQEGGKVTRIREGVTVFPGGMALGASDNTDLSYRSGFVTGSELRAMGINMNMAPVLDVNNNPRNPVIGVRSFSSDPHLVSKMASAQIRGYHDGQVLTVAKHFPGHGDTSSDSHVNLPTVNHPMERLKQMELVPFKHVLNETDAIMSAHITFPAIEDTPGLPGTLSKKVLTGLLRERLGYQGLIITDDLEMGAIVENFGAKEAAVQAVKAGADVLLISHDLTRQQSSIHAVRRAVESGEISEKRIDQSVRRILQLKGKKTGKTSIVNQPLAAVEKIPEQVATEKNRTVAGEVAQAGITLVQDPQSRIPIKQGDIKRMLVVSPVRARELGKSLSSDGFSVQVQSVEPDPQLSTIRKITDQATNVDVAIVATSRAEANPGQVRLIRALEDQGVPVIALGLDTPYEVASLSRQTTYLALYSSTRTALEAATEAITGKKGIKGKLPIDIPGLYPKGYGLKR</sequence>
<keyword evidence="4" id="KW-0378">Hydrolase</keyword>
<dbReference type="InterPro" id="IPR001764">
    <property type="entry name" value="Glyco_hydro_3_N"/>
</dbReference>
<dbReference type="AlphaFoldDB" id="A0A521CKI5"/>
<dbReference type="GO" id="GO:0004563">
    <property type="term" value="F:beta-N-acetylhexosaminidase activity"/>
    <property type="evidence" value="ECO:0007669"/>
    <property type="project" value="UniProtKB-EC"/>
</dbReference>
<dbReference type="RefSeq" id="WP_185956116.1">
    <property type="nucleotide sequence ID" value="NZ_FXTI01000004.1"/>
</dbReference>
<accession>A0A521CKI5</accession>
<organism evidence="7 8">
    <name type="scientific">Melghirimyces algeriensis</name>
    <dbReference type="NCBI Taxonomy" id="910412"/>
    <lineage>
        <taxon>Bacteria</taxon>
        <taxon>Bacillati</taxon>
        <taxon>Bacillota</taxon>
        <taxon>Bacilli</taxon>
        <taxon>Bacillales</taxon>
        <taxon>Thermoactinomycetaceae</taxon>
        <taxon>Melghirimyces</taxon>
    </lineage>
</organism>
<dbReference type="InterPro" id="IPR050226">
    <property type="entry name" value="NagZ_Beta-hexosaminidase"/>
</dbReference>
<evidence type="ECO:0000256" key="4">
    <source>
        <dbReference type="ARBA" id="ARBA00022801"/>
    </source>
</evidence>
<evidence type="ECO:0000256" key="3">
    <source>
        <dbReference type="ARBA" id="ARBA00012663"/>
    </source>
</evidence>
<dbReference type="PRINTS" id="PR00133">
    <property type="entry name" value="GLHYDRLASE3"/>
</dbReference>
<evidence type="ECO:0000256" key="5">
    <source>
        <dbReference type="ARBA" id="ARBA00023295"/>
    </source>
</evidence>
<dbReference type="Gene3D" id="3.40.50.1700">
    <property type="entry name" value="Glycoside hydrolase family 3 C-terminal domain"/>
    <property type="match status" value="1"/>
</dbReference>
<proteinExistence type="inferred from homology"/>
<feature type="domain" description="Glycoside hydrolase family 3 N-terminal" evidence="6">
    <location>
        <begin position="49"/>
        <end position="379"/>
    </location>
</feature>
<dbReference type="InterPro" id="IPR036962">
    <property type="entry name" value="Glyco_hydro_3_N_sf"/>
</dbReference>
<keyword evidence="5" id="KW-0326">Glycosidase</keyword>
<evidence type="ECO:0000313" key="7">
    <source>
        <dbReference type="EMBL" id="SMO59948.1"/>
    </source>
</evidence>
<dbReference type="InterPro" id="IPR017853">
    <property type="entry name" value="GH"/>
</dbReference>
<evidence type="ECO:0000256" key="2">
    <source>
        <dbReference type="ARBA" id="ARBA00005336"/>
    </source>
</evidence>
<dbReference type="GO" id="GO:0005975">
    <property type="term" value="P:carbohydrate metabolic process"/>
    <property type="evidence" value="ECO:0007669"/>
    <property type="project" value="InterPro"/>
</dbReference>
<dbReference type="SUPFAM" id="SSF51445">
    <property type="entry name" value="(Trans)glycosidases"/>
    <property type="match status" value="1"/>
</dbReference>
<dbReference type="NCBIfam" id="NF003740">
    <property type="entry name" value="PRK05337.1"/>
    <property type="match status" value="1"/>
</dbReference>
<evidence type="ECO:0000256" key="1">
    <source>
        <dbReference type="ARBA" id="ARBA00001231"/>
    </source>
</evidence>
<dbReference type="PANTHER" id="PTHR30480:SF13">
    <property type="entry name" value="BETA-HEXOSAMINIDASE"/>
    <property type="match status" value="1"/>
</dbReference>
<comment type="catalytic activity">
    <reaction evidence="1">
        <text>Hydrolysis of terminal non-reducing N-acetyl-D-hexosamine residues in N-acetyl-beta-D-hexosaminides.</text>
        <dbReference type="EC" id="3.2.1.52"/>
    </reaction>
</comment>
<dbReference type="InterPro" id="IPR036881">
    <property type="entry name" value="Glyco_hydro_3_C_sf"/>
</dbReference>
<evidence type="ECO:0000259" key="6">
    <source>
        <dbReference type="Pfam" id="PF00933"/>
    </source>
</evidence>
<protein>
    <recommendedName>
        <fullName evidence="3">beta-N-acetylhexosaminidase</fullName>
        <ecNumber evidence="3">3.2.1.52</ecNumber>
    </recommendedName>
</protein>
<evidence type="ECO:0000313" key="8">
    <source>
        <dbReference type="Proteomes" id="UP000315636"/>
    </source>
</evidence>
<gene>
    <name evidence="7" type="ORF">SAMN06264849_10445</name>
</gene>
<dbReference type="EMBL" id="FXTI01000004">
    <property type="protein sequence ID" value="SMO59948.1"/>
    <property type="molecule type" value="Genomic_DNA"/>
</dbReference>